<dbReference type="KEGG" id="lri:NCTC12151_01726"/>
<dbReference type="GO" id="GO:0015095">
    <property type="term" value="F:magnesium ion transmembrane transporter activity"/>
    <property type="evidence" value="ECO:0007669"/>
    <property type="project" value="TreeGrafter"/>
</dbReference>
<evidence type="ECO:0000256" key="6">
    <source>
        <dbReference type="ARBA" id="ARBA00022692"/>
    </source>
</evidence>
<dbReference type="GO" id="GO:0015087">
    <property type="term" value="F:cobalt ion transmembrane transporter activity"/>
    <property type="evidence" value="ECO:0007669"/>
    <property type="project" value="TreeGrafter"/>
</dbReference>
<dbReference type="Proteomes" id="UP000249005">
    <property type="component" value="Chromosome 1"/>
</dbReference>
<dbReference type="GO" id="GO:0000287">
    <property type="term" value="F:magnesium ion binding"/>
    <property type="evidence" value="ECO:0007669"/>
    <property type="project" value="TreeGrafter"/>
</dbReference>
<dbReference type="NCBIfam" id="NF007092">
    <property type="entry name" value="PRK09546.1"/>
    <property type="match status" value="1"/>
</dbReference>
<dbReference type="SUPFAM" id="SSF144083">
    <property type="entry name" value="Magnesium transport protein CorA, transmembrane region"/>
    <property type="match status" value="1"/>
</dbReference>
<reference evidence="12 13" key="1">
    <citation type="submission" date="2018-06" db="EMBL/GenBank/DDBJ databases">
        <authorList>
            <consortium name="Pathogen Informatics"/>
            <person name="Doyle S."/>
        </authorList>
    </citation>
    <scope>NUCLEOTIDE SEQUENCE [LARGE SCALE GENOMIC DNA]</scope>
    <source>
        <strain evidence="12 13">NCTC12151</strain>
    </source>
</reference>
<keyword evidence="6 11" id="KW-0812">Transmembrane</keyword>
<name>A0A2X4UQK3_9GAMM</name>
<dbReference type="CDD" id="cd12833">
    <property type="entry name" value="ZntB-like_1"/>
    <property type="match status" value="1"/>
</dbReference>
<evidence type="ECO:0000313" key="12">
    <source>
        <dbReference type="EMBL" id="SQI40769.1"/>
    </source>
</evidence>
<comment type="subcellular location">
    <subcellularLocation>
        <location evidence="1">Cell membrane</location>
        <topology evidence="1">Multi-pass membrane protein</topology>
    </subcellularLocation>
</comment>
<accession>A0A2X4UQK3</accession>
<comment type="similarity">
    <text evidence="2">Belongs to the CorA metal ion transporter (MIT) (TC 1.A.35) family.</text>
</comment>
<feature type="transmembrane region" description="Helical" evidence="11">
    <location>
        <begin position="309"/>
        <end position="330"/>
    </location>
</feature>
<dbReference type="InterPro" id="IPR045863">
    <property type="entry name" value="CorA_TM1_TM2"/>
</dbReference>
<dbReference type="Pfam" id="PF01544">
    <property type="entry name" value="CorA"/>
    <property type="match status" value="1"/>
</dbReference>
<evidence type="ECO:0000256" key="4">
    <source>
        <dbReference type="ARBA" id="ARBA00022475"/>
    </source>
</evidence>
<gene>
    <name evidence="12" type="primary">zntB</name>
    <name evidence="12" type="ORF">NCTC12151_01726</name>
</gene>
<evidence type="ECO:0000256" key="11">
    <source>
        <dbReference type="SAM" id="Phobius"/>
    </source>
</evidence>
<evidence type="ECO:0000256" key="2">
    <source>
        <dbReference type="ARBA" id="ARBA00009765"/>
    </source>
</evidence>
<keyword evidence="7" id="KW-0862">Zinc</keyword>
<dbReference type="Gene3D" id="1.20.58.340">
    <property type="entry name" value="Magnesium transport protein CorA, transmembrane region"/>
    <property type="match status" value="2"/>
</dbReference>
<protein>
    <submittedName>
        <fullName evidence="12">Zinc transport protein ZntB</fullName>
    </submittedName>
</protein>
<evidence type="ECO:0000256" key="7">
    <source>
        <dbReference type="ARBA" id="ARBA00022833"/>
    </source>
</evidence>
<proteinExistence type="inferred from homology"/>
<dbReference type="InterPro" id="IPR045861">
    <property type="entry name" value="CorA_cytoplasmic_dom"/>
</dbReference>
<feature type="transmembrane region" description="Helical" evidence="11">
    <location>
        <begin position="281"/>
        <end position="303"/>
    </location>
</feature>
<evidence type="ECO:0000313" key="13">
    <source>
        <dbReference type="Proteomes" id="UP000249005"/>
    </source>
</evidence>
<dbReference type="InterPro" id="IPR002523">
    <property type="entry name" value="MgTranspt_CorA/ZnTranspt_ZntB"/>
</dbReference>
<dbReference type="PANTHER" id="PTHR46494:SF3">
    <property type="entry name" value="ZINC TRANSPORT PROTEIN ZNTB"/>
    <property type="match status" value="1"/>
</dbReference>
<evidence type="ECO:0000256" key="5">
    <source>
        <dbReference type="ARBA" id="ARBA00022519"/>
    </source>
</evidence>
<organism evidence="12 13">
    <name type="scientific">Leminorella richardii</name>
    <dbReference type="NCBI Taxonomy" id="158841"/>
    <lineage>
        <taxon>Bacteria</taxon>
        <taxon>Pseudomonadati</taxon>
        <taxon>Pseudomonadota</taxon>
        <taxon>Gammaproteobacteria</taxon>
        <taxon>Enterobacterales</taxon>
        <taxon>Budviciaceae</taxon>
        <taxon>Leminorella</taxon>
    </lineage>
</organism>
<sequence>MRSVTKVVDVEKITGKQLAISQAIHAWQLDGKGGVLPVADITEASSTSPCWLHFDYEQPESLTWLSKTTLLPDSFKDALSGESCRPRVSRQGEGTLVVLRSINLNNESLPDPLVTLRVYLTDSLIVSTRHRPIHAIDEVTHELLNHNGPKNVGEWLVEVLDELTDRVSDFIDDIHGRVIELEDGLLEQVVPERGEVALIRKQLIVLRRHLMPQRDVFSRLANERLPWMNSEDRHRMQDIAERLGRVLDDLDATIARTAVIVDEINSLLADAMNRRTYTMSLMAMLFLPATFLTGLFGVNLGGIPGGGKSGAFAIFCLCLATIGGGILWWLKRSKWL</sequence>
<dbReference type="PANTHER" id="PTHR46494">
    <property type="entry name" value="CORA FAMILY METAL ION TRANSPORTER (EUROFUNG)"/>
    <property type="match status" value="1"/>
</dbReference>
<keyword evidence="13" id="KW-1185">Reference proteome</keyword>
<dbReference type="AlphaFoldDB" id="A0A2X4UQK3"/>
<keyword evidence="5" id="KW-0997">Cell inner membrane</keyword>
<keyword evidence="9" id="KW-0406">Ion transport</keyword>
<keyword evidence="4" id="KW-1003">Cell membrane</keyword>
<dbReference type="GO" id="GO:0050897">
    <property type="term" value="F:cobalt ion binding"/>
    <property type="evidence" value="ECO:0007669"/>
    <property type="project" value="TreeGrafter"/>
</dbReference>
<keyword evidence="10 11" id="KW-0472">Membrane</keyword>
<dbReference type="SUPFAM" id="SSF143865">
    <property type="entry name" value="CorA soluble domain-like"/>
    <property type="match status" value="1"/>
</dbReference>
<evidence type="ECO:0000256" key="1">
    <source>
        <dbReference type="ARBA" id="ARBA00004651"/>
    </source>
</evidence>
<evidence type="ECO:0000256" key="8">
    <source>
        <dbReference type="ARBA" id="ARBA00022989"/>
    </source>
</evidence>
<evidence type="ECO:0000256" key="9">
    <source>
        <dbReference type="ARBA" id="ARBA00023065"/>
    </source>
</evidence>
<dbReference type="Gene3D" id="3.30.460.20">
    <property type="entry name" value="CorA soluble domain-like"/>
    <property type="match status" value="1"/>
</dbReference>
<dbReference type="GO" id="GO:0005886">
    <property type="term" value="C:plasma membrane"/>
    <property type="evidence" value="ECO:0007669"/>
    <property type="project" value="UniProtKB-SubCell"/>
</dbReference>
<keyword evidence="3" id="KW-0813">Transport</keyword>
<evidence type="ECO:0000256" key="3">
    <source>
        <dbReference type="ARBA" id="ARBA00022448"/>
    </source>
</evidence>
<evidence type="ECO:0000256" key="10">
    <source>
        <dbReference type="ARBA" id="ARBA00023136"/>
    </source>
</evidence>
<dbReference type="EMBL" id="LS483470">
    <property type="protein sequence ID" value="SQI40769.1"/>
    <property type="molecule type" value="Genomic_DNA"/>
</dbReference>
<keyword evidence="8 11" id="KW-1133">Transmembrane helix</keyword>